<dbReference type="AlphaFoldDB" id="C6LJM9"/>
<name>C6LJM9_9FIRM</name>
<evidence type="ECO:0000313" key="3">
    <source>
        <dbReference type="Proteomes" id="UP000005561"/>
    </source>
</evidence>
<keyword evidence="3" id="KW-1185">Reference proteome</keyword>
<gene>
    <name evidence="2" type="ORF">BRYFOR_08866</name>
</gene>
<feature type="compositionally biased region" description="Basic and acidic residues" evidence="1">
    <location>
        <begin position="10"/>
        <end position="26"/>
    </location>
</feature>
<comment type="caution">
    <text evidence="2">The sequence shown here is derived from an EMBL/GenBank/DDBJ whole genome shotgun (WGS) entry which is preliminary data.</text>
</comment>
<sequence>MPDGSTGFCCDDRINRGRQGDSDKTPCRIINPGMSANLRCNTPPVLTAYPDI</sequence>
<organism evidence="2 3">
    <name type="scientific">Marvinbryantia formatexigens DSM 14469</name>
    <dbReference type="NCBI Taxonomy" id="478749"/>
    <lineage>
        <taxon>Bacteria</taxon>
        <taxon>Bacillati</taxon>
        <taxon>Bacillota</taxon>
        <taxon>Clostridia</taxon>
        <taxon>Lachnospirales</taxon>
        <taxon>Lachnospiraceae</taxon>
        <taxon>Marvinbryantia</taxon>
    </lineage>
</organism>
<evidence type="ECO:0000256" key="1">
    <source>
        <dbReference type="SAM" id="MobiDB-lite"/>
    </source>
</evidence>
<dbReference type="EMBL" id="ACCL02000021">
    <property type="protein sequence ID" value="EET59152.1"/>
    <property type="molecule type" value="Genomic_DNA"/>
</dbReference>
<feature type="region of interest" description="Disordered" evidence="1">
    <location>
        <begin position="1"/>
        <end position="27"/>
    </location>
</feature>
<proteinExistence type="predicted"/>
<accession>C6LJM9</accession>
<protein>
    <submittedName>
        <fullName evidence="2">Uncharacterized protein</fullName>
    </submittedName>
</protein>
<dbReference type="Proteomes" id="UP000005561">
    <property type="component" value="Unassembled WGS sequence"/>
</dbReference>
<reference evidence="2" key="1">
    <citation type="submission" date="2009-07" db="EMBL/GenBank/DDBJ databases">
        <authorList>
            <person name="Weinstock G."/>
            <person name="Sodergren E."/>
            <person name="Clifton S."/>
            <person name="Fulton L."/>
            <person name="Fulton B."/>
            <person name="Courtney L."/>
            <person name="Fronick C."/>
            <person name="Harrison M."/>
            <person name="Strong C."/>
            <person name="Farmer C."/>
            <person name="Delahaunty K."/>
            <person name="Markovic C."/>
            <person name="Hall O."/>
            <person name="Minx P."/>
            <person name="Tomlinson C."/>
            <person name="Mitreva M."/>
            <person name="Nelson J."/>
            <person name="Hou S."/>
            <person name="Wollam A."/>
            <person name="Pepin K.H."/>
            <person name="Johnson M."/>
            <person name="Bhonagiri V."/>
            <person name="Nash W.E."/>
            <person name="Warren W."/>
            <person name="Chinwalla A."/>
            <person name="Mardis E.R."/>
            <person name="Wilson R.K."/>
        </authorList>
    </citation>
    <scope>NUCLEOTIDE SEQUENCE [LARGE SCALE GENOMIC DNA]</scope>
    <source>
        <strain evidence="2">DSM 14469</strain>
    </source>
</reference>
<evidence type="ECO:0000313" key="2">
    <source>
        <dbReference type="EMBL" id="EET59152.1"/>
    </source>
</evidence>